<evidence type="ECO:0008006" key="3">
    <source>
        <dbReference type="Google" id="ProtNLM"/>
    </source>
</evidence>
<dbReference type="PANTHER" id="PTHR20974:SF0">
    <property type="entry name" value="UPF0585 PROTEIN CG18661"/>
    <property type="match status" value="1"/>
</dbReference>
<dbReference type="InterPro" id="IPR010342">
    <property type="entry name" value="DUF938"/>
</dbReference>
<gene>
    <name evidence="1" type="ORF">NX02_08115</name>
</gene>
<protein>
    <recommendedName>
        <fullName evidence="3">SAM-dependent methyltransferase</fullName>
    </recommendedName>
</protein>
<dbReference type="STRING" id="1123269.NX02_08115"/>
<dbReference type="RefSeq" id="WP_025291609.1">
    <property type="nucleotide sequence ID" value="NZ_CP006644.1"/>
</dbReference>
<evidence type="ECO:0000313" key="2">
    <source>
        <dbReference type="Proteomes" id="UP000018851"/>
    </source>
</evidence>
<dbReference type="AlphaFoldDB" id="W0AA35"/>
<dbReference type="Gene3D" id="3.40.50.150">
    <property type="entry name" value="Vaccinia Virus protein VP39"/>
    <property type="match status" value="1"/>
</dbReference>
<dbReference type="HOGENOM" id="CLU_067698_2_0_5"/>
<evidence type="ECO:0000313" key="1">
    <source>
        <dbReference type="EMBL" id="AHE53347.1"/>
    </source>
</evidence>
<dbReference type="SUPFAM" id="SSF53335">
    <property type="entry name" value="S-adenosyl-L-methionine-dependent methyltransferases"/>
    <property type="match status" value="1"/>
</dbReference>
<organism evidence="1 2">
    <name type="scientific">Sphingomonas sanxanigenens DSM 19645 = NX02</name>
    <dbReference type="NCBI Taxonomy" id="1123269"/>
    <lineage>
        <taxon>Bacteria</taxon>
        <taxon>Pseudomonadati</taxon>
        <taxon>Pseudomonadota</taxon>
        <taxon>Alphaproteobacteria</taxon>
        <taxon>Sphingomonadales</taxon>
        <taxon>Sphingomonadaceae</taxon>
        <taxon>Sphingomonas</taxon>
    </lineage>
</organism>
<dbReference type="OrthoDB" id="5525831at2"/>
<dbReference type="eggNOG" id="COG2813">
    <property type="taxonomic scope" value="Bacteria"/>
</dbReference>
<dbReference type="InterPro" id="IPR029063">
    <property type="entry name" value="SAM-dependent_MTases_sf"/>
</dbReference>
<dbReference type="PATRIC" id="fig|1123269.5.peg.1588"/>
<dbReference type="EMBL" id="CP006644">
    <property type="protein sequence ID" value="AHE53347.1"/>
    <property type="molecule type" value="Genomic_DNA"/>
</dbReference>
<sequence length="214" mass="22828">MTEGPWIAAEAGPEDRRHAPATLRNRDAILAVLREVLPPQGLVLEIASGSGEHVAWFAGQFHRLVWQPSDPDEAALRSIASWSAEAGHVNLRPPVRIDAAAADWPVEAADALLCINMIHISPWTATEGLFAGAARLLPAGAPLYIYGPFVQADVPTAPSNLAFDESLKARDPAWGLRAVEDVSALAAGHGFALDRIVPMPANNLSLVYRRAAQG</sequence>
<keyword evidence="2" id="KW-1185">Reference proteome</keyword>
<dbReference type="PANTHER" id="PTHR20974">
    <property type="entry name" value="UPF0585 PROTEIN CG18661"/>
    <property type="match status" value="1"/>
</dbReference>
<accession>W0AA35</accession>
<dbReference type="Proteomes" id="UP000018851">
    <property type="component" value="Chromosome"/>
</dbReference>
<dbReference type="Pfam" id="PF06080">
    <property type="entry name" value="DUF938"/>
    <property type="match status" value="1"/>
</dbReference>
<proteinExistence type="predicted"/>
<dbReference type="KEGG" id="ssan:NX02_08115"/>
<name>W0AA35_9SPHN</name>
<reference evidence="1 2" key="1">
    <citation type="submission" date="2013-07" db="EMBL/GenBank/DDBJ databases">
        <title>Completed genome of Sphingomonas sanxanigenens NX02.</title>
        <authorList>
            <person name="Ma T."/>
            <person name="Huang H."/>
            <person name="Wu M."/>
            <person name="Li X."/>
            <person name="Li G."/>
        </authorList>
    </citation>
    <scope>NUCLEOTIDE SEQUENCE [LARGE SCALE GENOMIC DNA]</scope>
    <source>
        <strain evidence="1 2">NX02</strain>
    </source>
</reference>